<proteinExistence type="predicted"/>
<feature type="compositionally biased region" description="Polar residues" evidence="2">
    <location>
        <begin position="797"/>
        <end position="818"/>
    </location>
</feature>
<feature type="region of interest" description="Disordered" evidence="2">
    <location>
        <begin position="679"/>
        <end position="722"/>
    </location>
</feature>
<feature type="compositionally biased region" description="Low complexity" evidence="2">
    <location>
        <begin position="322"/>
        <end position="333"/>
    </location>
</feature>
<dbReference type="EMBL" id="KQ964254">
    <property type="protein sequence ID" value="KXJ89675.1"/>
    <property type="molecule type" value="Genomic_DNA"/>
</dbReference>
<feature type="compositionally biased region" description="Polar residues" evidence="2">
    <location>
        <begin position="299"/>
        <end position="321"/>
    </location>
</feature>
<evidence type="ECO:0000256" key="2">
    <source>
        <dbReference type="SAM" id="MobiDB-lite"/>
    </source>
</evidence>
<reference evidence="4" key="1">
    <citation type="submission" date="2016-02" db="EMBL/GenBank/DDBJ databases">
        <title>Draft genome sequence of Microdochium bolleyi, a fungal endophyte of beachgrass.</title>
        <authorList>
            <consortium name="DOE Joint Genome Institute"/>
            <person name="David A.S."/>
            <person name="May G."/>
            <person name="Haridas S."/>
            <person name="Lim J."/>
            <person name="Wang M."/>
            <person name="Labutti K."/>
            <person name="Lipzen A."/>
            <person name="Barry K."/>
            <person name="Grigoriev I.V."/>
        </authorList>
    </citation>
    <scope>NUCLEOTIDE SEQUENCE [LARGE SCALE GENOMIC DNA]</scope>
    <source>
        <strain evidence="4">J235TASD1</strain>
    </source>
</reference>
<dbReference type="OrthoDB" id="2123952at2759"/>
<feature type="region of interest" description="Disordered" evidence="2">
    <location>
        <begin position="784"/>
        <end position="824"/>
    </location>
</feature>
<feature type="region of interest" description="Disordered" evidence="2">
    <location>
        <begin position="292"/>
        <end position="464"/>
    </location>
</feature>
<dbReference type="GO" id="GO:0000981">
    <property type="term" value="F:DNA-binding transcription factor activity, RNA polymerase II-specific"/>
    <property type="evidence" value="ECO:0007669"/>
    <property type="project" value="InterPro"/>
</dbReference>
<dbReference type="GO" id="GO:0008270">
    <property type="term" value="F:zinc ion binding"/>
    <property type="evidence" value="ECO:0007669"/>
    <property type="project" value="InterPro"/>
</dbReference>
<organism evidence="3 4">
    <name type="scientific">Microdochium bolleyi</name>
    <dbReference type="NCBI Taxonomy" id="196109"/>
    <lineage>
        <taxon>Eukaryota</taxon>
        <taxon>Fungi</taxon>
        <taxon>Dikarya</taxon>
        <taxon>Ascomycota</taxon>
        <taxon>Pezizomycotina</taxon>
        <taxon>Sordariomycetes</taxon>
        <taxon>Xylariomycetidae</taxon>
        <taxon>Xylariales</taxon>
        <taxon>Microdochiaceae</taxon>
        <taxon>Microdochium</taxon>
    </lineage>
</organism>
<feature type="compositionally biased region" description="Acidic residues" evidence="2">
    <location>
        <begin position="419"/>
        <end position="436"/>
    </location>
</feature>
<keyword evidence="4" id="KW-1185">Reference proteome</keyword>
<gene>
    <name evidence="3" type="ORF">Micbo1qcDRAFT_176896</name>
</gene>
<evidence type="ECO:0000313" key="4">
    <source>
        <dbReference type="Proteomes" id="UP000070501"/>
    </source>
</evidence>
<dbReference type="AlphaFoldDB" id="A0A136IXI7"/>
<dbReference type="InterPro" id="IPR001138">
    <property type="entry name" value="Zn2Cys6_DnaBD"/>
</dbReference>
<accession>A0A136IXI7</accession>
<dbReference type="CDD" id="cd00067">
    <property type="entry name" value="GAL4"/>
    <property type="match status" value="1"/>
</dbReference>
<name>A0A136IXI7_9PEZI</name>
<sequence length="892" mass="96929">MSSWWWLIKMYAKMLLVTLAAEILIVGLVVAQIMLLLAGSGAQFQDSSYTRYRRQTRLSFTTFWSELINTNDFTTTPYEHAFTMDQLNQATETDNYGTPWGQALPNGIVCSQSPSSSAGVPQASVPGMLPQGPIQGQEVVGYPAMGATPGSSLQGSLNSIVSSSLAHPQPQHGNWTQMSQAASSMPPQLVPYPPPQDFYLFNAKGQPFVMTGYPTMPVYPMNNAGIGQGYRSIGAPNMNPFPGGPYDMAHSRNGGYVHDHHNNMSLLLNAGGVAPTQMTQVGQVPAASMASAQSLSAADHSQQIVPQQPTTSSALQFPKNTSSDVHAEASSSSQVIGAEDDVSSGVQQAPANRAAAETKGKRAKGKEKSDPTEKSKKRTADDAEASASGTKKRKTVKATPKTTATEPKDVNRIVRGAQGDDEGSENETGVEEEEYDPNAKKGKGKKLAQMGEGEGRTQEGKSKDELVRRACQNCRDKKASCSFSKMKRQRQEDVKNPGLTCITCHEQNLVCTTLKPEKRPGSKKGWASAPRLLEMLRRDDERLLHRWCSSMLLKHHLVPERLENGKNQDVEPQALYKTNFDFLVSDNGVELADAFATSAISKALDREDHDKRMLPDTTTDTENNGPTVMTPHMDRVNPDYRLAIDLIDCRAEGAATEATYRTTREGEEKVEREIHNEYLLEKDGQQTQLTSPSPPSPQGPTDIPADFGYKSSLSSEDEAQFEESMQWYLAGRAPEEQQSCAATSEPHKVCISGTTAGPQSLIDAPQAPHIGGEGEIAVADTSAADLAPSSPPRETQRSVTGVESGAETSASTQETGSADNLLSSSDDLFADRDYECFQKLSEDARLLGLTDNNNDNNNFAGDYSYSTDLYDVDETQWINSLSFDLPNIEQDP</sequence>
<keyword evidence="1" id="KW-0539">Nucleus</keyword>
<dbReference type="InParanoid" id="A0A136IXI7"/>
<evidence type="ECO:0000313" key="3">
    <source>
        <dbReference type="EMBL" id="KXJ89675.1"/>
    </source>
</evidence>
<feature type="compositionally biased region" description="Polar residues" evidence="2">
    <location>
        <begin position="616"/>
        <end position="627"/>
    </location>
</feature>
<protein>
    <recommendedName>
        <fullName evidence="5">Zn(2)-C6 fungal-type domain-containing protein</fullName>
    </recommendedName>
</protein>
<feature type="compositionally biased region" description="Basic and acidic residues" evidence="2">
    <location>
        <begin position="453"/>
        <end position="464"/>
    </location>
</feature>
<dbReference type="Proteomes" id="UP000070501">
    <property type="component" value="Unassembled WGS sequence"/>
</dbReference>
<feature type="region of interest" description="Disordered" evidence="2">
    <location>
        <begin position="612"/>
        <end position="634"/>
    </location>
</feature>
<feature type="compositionally biased region" description="Basic and acidic residues" evidence="2">
    <location>
        <begin position="356"/>
        <end position="381"/>
    </location>
</feature>
<evidence type="ECO:0008006" key="5">
    <source>
        <dbReference type="Google" id="ProtNLM"/>
    </source>
</evidence>
<evidence type="ECO:0000256" key="1">
    <source>
        <dbReference type="ARBA" id="ARBA00023242"/>
    </source>
</evidence>